<protein>
    <submittedName>
        <fullName evidence="1">(raccoon dog) hypothetical protein</fullName>
    </submittedName>
</protein>
<evidence type="ECO:0000313" key="1">
    <source>
        <dbReference type="EMBL" id="CAD7675797.1"/>
    </source>
</evidence>
<keyword evidence="2" id="KW-1185">Reference proteome</keyword>
<dbReference type="EMBL" id="CAJHUB010000676">
    <property type="protein sequence ID" value="CAD7675797.1"/>
    <property type="molecule type" value="Genomic_DNA"/>
</dbReference>
<organism evidence="1 2">
    <name type="scientific">Nyctereutes procyonoides</name>
    <name type="common">Raccoon dog</name>
    <name type="synonym">Canis procyonoides</name>
    <dbReference type="NCBI Taxonomy" id="34880"/>
    <lineage>
        <taxon>Eukaryota</taxon>
        <taxon>Metazoa</taxon>
        <taxon>Chordata</taxon>
        <taxon>Craniata</taxon>
        <taxon>Vertebrata</taxon>
        <taxon>Euteleostomi</taxon>
        <taxon>Mammalia</taxon>
        <taxon>Eutheria</taxon>
        <taxon>Laurasiatheria</taxon>
        <taxon>Carnivora</taxon>
        <taxon>Caniformia</taxon>
        <taxon>Canidae</taxon>
        <taxon>Nyctereutes</taxon>
    </lineage>
</organism>
<comment type="caution">
    <text evidence="1">The sequence shown here is derived from an EMBL/GenBank/DDBJ whole genome shotgun (WGS) entry which is preliminary data.</text>
</comment>
<name>A0A811YKF9_NYCPR</name>
<reference evidence="1" key="1">
    <citation type="submission" date="2020-12" db="EMBL/GenBank/DDBJ databases">
        <authorList>
            <consortium name="Molecular Ecology Group"/>
        </authorList>
    </citation>
    <scope>NUCLEOTIDE SEQUENCE</scope>
    <source>
        <strain evidence="1">TBG_1078</strain>
    </source>
</reference>
<dbReference type="Proteomes" id="UP000645828">
    <property type="component" value="Unassembled WGS sequence"/>
</dbReference>
<gene>
    <name evidence="1" type="ORF">NYPRO_LOCUS8592</name>
</gene>
<sequence length="342" mass="35708">MAAQPTAEQPRRPSSWDLARVLACPRWDGAGTVTVVMRSRPAMAQGSGVGTHTSPCLDSLPPRLSPAQRLCPVTPGRGLCMHLGAQAQDSDSPCSLPLHSPSVPGCVCPLSRAYPPCVLPVCSTTTWLSHEGPHPTPQASQGAGVHASAALTSWEFRGRRQDVGSSLPAGAEIPRTLRAGTEAGASGTLQSLEGPASPCPLGPCGVCVGMCPGPPWPASEWSVFWVALCPTSSAAVEKQMRGAVSSLPMGPAPHAGPLLRASHVSPESRLSWAPLLAAFLILGFKVTMACCWRPSPARTPRVSTRSSVWRRAGWRTPGCGSQQPAHALGWEVSSIGRLLCVP</sequence>
<dbReference type="AlphaFoldDB" id="A0A811YKF9"/>
<evidence type="ECO:0000313" key="2">
    <source>
        <dbReference type="Proteomes" id="UP000645828"/>
    </source>
</evidence>
<proteinExistence type="predicted"/>
<accession>A0A811YKF9</accession>